<dbReference type="InterPro" id="IPR019147">
    <property type="entry name" value="SWAP_N_domain"/>
</dbReference>
<dbReference type="RefSeq" id="XP_065663694.1">
    <property type="nucleotide sequence ID" value="XM_065807622.1"/>
</dbReference>
<feature type="region of interest" description="Disordered" evidence="7">
    <location>
        <begin position="564"/>
        <end position="598"/>
    </location>
</feature>
<evidence type="ECO:0000256" key="4">
    <source>
        <dbReference type="ARBA" id="ARBA00023015"/>
    </source>
</evidence>
<dbReference type="PANTHER" id="PTHR13161:SF15">
    <property type="entry name" value="SPLICING FACTOR, SUPPRESSOR OF WHITE-APRICOT HOMOLOG"/>
    <property type="match status" value="1"/>
</dbReference>
<sequence>MSILYDPEEEFKKSHSSYSRRSNDNYQSETAIKYDDLLVFGYECKLFRDDQQAESVNKGETLIPWMGDKMLLIDRYDCRGHLYHIEEFDFSKIVSNDSMSPEELEIEKICDEERYMSLNKDMINEDILKEEEEKRINNLYNPHTAYQTIDYSYSDDPSKSKLLPIENAFYQYCQYYGYDKENPNVKAYFLSLQSYDYERPPPPPEPSAENTNSSSTILNIQKPDKFVPPEGLIIPAGMEVPETSKMQSIVEKTALFISKQGTQMEIVLKAKQSGNAQFDFLSFDNWLNPYYKFILQKIKSGEYKLSEEEKDEKEKKLLKDDSDSSDENSDNETELHPLLQAHRRPLNKVATTIASITNYVPKSKPTGKIEDLAKIYMSMKYSSEKEEEKDFKDEGKDNTNEDKKILDNKPESQPILPISENNAYPLYPLYPSDLVPQSELQCPSMPHMMNNVPIMLDPSSYHFYSGHNIVQPPVHSIVQPPVQSINPLVQPPINYRFQQPNSSAASLQSATISKPPQLICDLLDRSTSIRSTTSELSKSSAVLRPPGPLLPPQVMPLYKTSHLTSEDSDESLQPPGVELESSKEFNSNLPPPPPLPPPPTIEVIKKKVISNIQPTENVCAAKTLTVENSLKGQKNLTTDDLHVRENSENENTFCESEPVNLDSKLLSNNDRYKPSSLLSKILNSRGVSSSLFLDRLYHGESNIDNFNDGSQERTYNLHPDFSFFETNNISAKKQKKNEQKDSIETMFNSDNDSLNYKKENSLLQSAYRRNDSLDRYSANDIYSNSTLPLMTHPYIPPQSLNSSINAVPFIPEPSNSQILNAYVPSTDISKTINTLTDKSLNQHATMQNNLDPLQRQPEENYNFQLYSSQSLYADVIIPPPDLQPVIDRLALYVVKNGDEFEEGIKLKEDPRFDFLNSWNMYNKYYTQQKFLMKVEIQKQKEEDEERKRNMKVSFGLKTKSKAVSKKASKVQATAIFNQNEEEEEEESLKTDGFKPNKDKENEMRRKQETHDCSSSSLNLHRTSKSTPQQIAQAKRFTQAANLRETQQKMQEERKKKAASFVVKLKNTDNVPDGPPAKRADTKKDAFFEAINQAFKGI</sequence>
<dbReference type="InterPro" id="IPR035967">
    <property type="entry name" value="SWAP/Surp_sf"/>
</dbReference>
<feature type="compositionally biased region" description="Polar residues" evidence="7">
    <location>
        <begin position="531"/>
        <end position="540"/>
    </location>
</feature>
<feature type="region of interest" description="Disordered" evidence="7">
    <location>
        <begin position="977"/>
        <end position="1027"/>
    </location>
</feature>
<dbReference type="GeneID" id="100210071"/>
<dbReference type="Gene3D" id="1.10.10.790">
    <property type="entry name" value="Surp module"/>
    <property type="match status" value="2"/>
</dbReference>
<dbReference type="Proteomes" id="UP001652625">
    <property type="component" value="Chromosome 10"/>
</dbReference>
<gene>
    <name evidence="10" type="primary">LOC100210071</name>
</gene>
<evidence type="ECO:0000256" key="1">
    <source>
        <dbReference type="ARBA" id="ARBA00022664"/>
    </source>
</evidence>
<dbReference type="PROSITE" id="PS50128">
    <property type="entry name" value="SURP"/>
    <property type="match status" value="2"/>
</dbReference>
<feature type="region of interest" description="Disordered" evidence="7">
    <location>
        <begin position="531"/>
        <end position="551"/>
    </location>
</feature>
<keyword evidence="6" id="KW-0508">mRNA splicing</keyword>
<keyword evidence="4" id="KW-0805">Transcription regulation</keyword>
<feature type="region of interest" description="Disordered" evidence="7">
    <location>
        <begin position="305"/>
        <end position="342"/>
    </location>
</feature>
<evidence type="ECO:0000256" key="3">
    <source>
        <dbReference type="ARBA" id="ARBA00022884"/>
    </source>
</evidence>
<dbReference type="SUPFAM" id="SSF109905">
    <property type="entry name" value="Surp module (SWAP domain)"/>
    <property type="match status" value="2"/>
</dbReference>
<feature type="compositionally biased region" description="Polar residues" evidence="7">
    <location>
        <begin position="1012"/>
        <end position="1027"/>
    </location>
</feature>
<keyword evidence="3" id="KW-0694">RNA-binding</keyword>
<feature type="compositionally biased region" description="Acidic residues" evidence="7">
    <location>
        <begin position="323"/>
        <end position="332"/>
    </location>
</feature>
<dbReference type="SMART" id="SM01141">
    <property type="entry name" value="DRY_EERY"/>
    <property type="match status" value="1"/>
</dbReference>
<accession>A0ABM4CPB3</accession>
<reference evidence="10" key="1">
    <citation type="submission" date="2025-08" db="UniProtKB">
        <authorList>
            <consortium name="RefSeq"/>
        </authorList>
    </citation>
    <scope>IDENTIFICATION</scope>
</reference>
<evidence type="ECO:0000256" key="7">
    <source>
        <dbReference type="SAM" id="MobiDB-lite"/>
    </source>
</evidence>
<feature type="compositionally biased region" description="Basic and acidic residues" evidence="7">
    <location>
        <begin position="305"/>
        <end position="322"/>
    </location>
</feature>
<evidence type="ECO:0000313" key="10">
    <source>
        <dbReference type="RefSeq" id="XP_065663694.1"/>
    </source>
</evidence>
<keyword evidence="5" id="KW-0804">Transcription</keyword>
<dbReference type="SMART" id="SM00648">
    <property type="entry name" value="SWAP"/>
    <property type="match status" value="2"/>
</dbReference>
<keyword evidence="9" id="KW-1185">Reference proteome</keyword>
<feature type="domain" description="SURP motif" evidence="8">
    <location>
        <begin position="249"/>
        <end position="291"/>
    </location>
</feature>
<evidence type="ECO:0000259" key="8">
    <source>
        <dbReference type="PROSITE" id="PS50128"/>
    </source>
</evidence>
<evidence type="ECO:0000256" key="6">
    <source>
        <dbReference type="ARBA" id="ARBA00023187"/>
    </source>
</evidence>
<feature type="compositionally biased region" description="Pro residues" evidence="7">
    <location>
        <begin position="589"/>
        <end position="598"/>
    </location>
</feature>
<feature type="domain" description="SURP motif" evidence="8">
    <location>
        <begin position="885"/>
        <end position="925"/>
    </location>
</feature>
<feature type="region of interest" description="Disordered" evidence="7">
    <location>
        <begin position="384"/>
        <end position="417"/>
    </location>
</feature>
<keyword evidence="2" id="KW-0677">Repeat</keyword>
<dbReference type="InterPro" id="IPR000061">
    <property type="entry name" value="Surp"/>
</dbReference>
<dbReference type="InterPro" id="IPR040397">
    <property type="entry name" value="SWAP"/>
</dbReference>
<evidence type="ECO:0000313" key="9">
    <source>
        <dbReference type="Proteomes" id="UP001652625"/>
    </source>
</evidence>
<dbReference type="Pfam" id="PF01805">
    <property type="entry name" value="Surp"/>
    <property type="match status" value="2"/>
</dbReference>
<name>A0ABM4CPB3_HYDVU</name>
<keyword evidence="1" id="KW-0507">mRNA processing</keyword>
<feature type="region of interest" description="Disordered" evidence="7">
    <location>
        <begin position="1063"/>
        <end position="1083"/>
    </location>
</feature>
<evidence type="ECO:0000256" key="5">
    <source>
        <dbReference type="ARBA" id="ARBA00023163"/>
    </source>
</evidence>
<dbReference type="Pfam" id="PF09750">
    <property type="entry name" value="DRY_EERY"/>
    <property type="match status" value="1"/>
</dbReference>
<dbReference type="PANTHER" id="PTHR13161">
    <property type="entry name" value="SPLICING FACTOR SUPPRESSOR OF WHITE APRICOT"/>
    <property type="match status" value="1"/>
</dbReference>
<feature type="compositionally biased region" description="Basic and acidic residues" evidence="7">
    <location>
        <begin position="987"/>
        <end position="1011"/>
    </location>
</feature>
<organism evidence="9 10">
    <name type="scientific">Hydra vulgaris</name>
    <name type="common">Hydra</name>
    <name type="synonym">Hydra attenuata</name>
    <dbReference type="NCBI Taxonomy" id="6087"/>
    <lineage>
        <taxon>Eukaryota</taxon>
        <taxon>Metazoa</taxon>
        <taxon>Cnidaria</taxon>
        <taxon>Hydrozoa</taxon>
        <taxon>Hydroidolina</taxon>
        <taxon>Anthoathecata</taxon>
        <taxon>Aplanulata</taxon>
        <taxon>Hydridae</taxon>
        <taxon>Hydra</taxon>
    </lineage>
</organism>
<feature type="compositionally biased region" description="Basic and acidic residues" evidence="7">
    <location>
        <begin position="384"/>
        <end position="410"/>
    </location>
</feature>
<evidence type="ECO:0000256" key="2">
    <source>
        <dbReference type="ARBA" id="ARBA00022737"/>
    </source>
</evidence>
<proteinExistence type="predicted"/>
<protein>
    <submittedName>
        <fullName evidence="10">Uncharacterized protein LOC100210071 isoform X2</fullName>
    </submittedName>
</protein>